<dbReference type="Gene3D" id="1.10.510.10">
    <property type="entry name" value="Transferase(Phosphotransferase) domain 1"/>
    <property type="match status" value="1"/>
</dbReference>
<dbReference type="SUPFAM" id="SSF56112">
    <property type="entry name" value="Protein kinase-like (PK-like)"/>
    <property type="match status" value="1"/>
</dbReference>
<proteinExistence type="predicted"/>
<dbReference type="EMBL" id="KZ271527">
    <property type="protein sequence ID" value="OZC05247.1"/>
    <property type="molecule type" value="Genomic_DNA"/>
</dbReference>
<dbReference type="AlphaFoldDB" id="A0A238BID2"/>
<reference evidence="1 2" key="1">
    <citation type="submission" date="2015-12" db="EMBL/GenBank/DDBJ databases">
        <title>Draft genome of the nematode, Onchocerca flexuosa.</title>
        <authorList>
            <person name="Mitreva M."/>
        </authorList>
    </citation>
    <scope>NUCLEOTIDE SEQUENCE [LARGE SCALE GENOMIC DNA]</scope>
    <source>
        <strain evidence="1">Red Deer</strain>
    </source>
</reference>
<evidence type="ECO:0000313" key="2">
    <source>
        <dbReference type="Proteomes" id="UP000242913"/>
    </source>
</evidence>
<gene>
    <name evidence="1" type="ORF">X798_07807</name>
</gene>
<name>A0A238BID2_9BILA</name>
<accession>A0A238BID2</accession>
<organism evidence="1 2">
    <name type="scientific">Onchocerca flexuosa</name>
    <dbReference type="NCBI Taxonomy" id="387005"/>
    <lineage>
        <taxon>Eukaryota</taxon>
        <taxon>Metazoa</taxon>
        <taxon>Ecdysozoa</taxon>
        <taxon>Nematoda</taxon>
        <taxon>Chromadorea</taxon>
        <taxon>Rhabditida</taxon>
        <taxon>Spirurina</taxon>
        <taxon>Spiruromorpha</taxon>
        <taxon>Filarioidea</taxon>
        <taxon>Onchocercidae</taxon>
        <taxon>Onchocerca</taxon>
    </lineage>
</organism>
<evidence type="ECO:0000313" key="1">
    <source>
        <dbReference type="EMBL" id="OZC05247.1"/>
    </source>
</evidence>
<dbReference type="OrthoDB" id="193931at2759"/>
<dbReference type="InterPro" id="IPR011009">
    <property type="entry name" value="Kinase-like_dom_sf"/>
</dbReference>
<protein>
    <recommendedName>
        <fullName evidence="3">Protein kinase domain-containing protein</fullName>
    </recommendedName>
</protein>
<sequence>MLVGHKPFHGETIESLKQCILRGIYSLPNYLSISVQRIISQMLIIDPMKRSTISDIENCTFLKGCKFTKPYIQCNMIPNEKELIENPIALKIRKNLRLYGIDEAVIRDAASKGIQNAAIGIYHIVLYQAQKDYDNQERNSVCPFFSFN</sequence>
<keyword evidence="2" id="KW-1185">Reference proteome</keyword>
<dbReference type="Proteomes" id="UP000242913">
    <property type="component" value="Unassembled WGS sequence"/>
</dbReference>
<evidence type="ECO:0008006" key="3">
    <source>
        <dbReference type="Google" id="ProtNLM"/>
    </source>
</evidence>